<dbReference type="SUPFAM" id="SSF48498">
    <property type="entry name" value="Tetracyclin repressor-like, C-terminal domain"/>
    <property type="match status" value="1"/>
</dbReference>
<evidence type="ECO:0000256" key="4">
    <source>
        <dbReference type="PROSITE-ProRule" id="PRU00335"/>
    </source>
</evidence>
<proteinExistence type="predicted"/>
<accession>A0A179V7P6</accession>
<keyword evidence="2 4" id="KW-0238">DNA-binding</keyword>
<dbReference type="Proteomes" id="UP000186919">
    <property type="component" value="Unassembled WGS sequence"/>
</dbReference>
<dbReference type="GO" id="GO:0000976">
    <property type="term" value="F:transcription cis-regulatory region binding"/>
    <property type="evidence" value="ECO:0007669"/>
    <property type="project" value="TreeGrafter"/>
</dbReference>
<protein>
    <recommendedName>
        <fullName evidence="5">HTH tetR-type domain-containing protein</fullName>
    </recommendedName>
</protein>
<reference evidence="6 7" key="1">
    <citation type="submission" date="2016-01" db="EMBL/GenBank/DDBJ databases">
        <title>Mycobacterium immunogenum strain CD11_6 genome sequencing and assembly.</title>
        <authorList>
            <person name="Kaur G."/>
            <person name="Nair G.R."/>
            <person name="Mayilraj S."/>
        </authorList>
    </citation>
    <scope>NUCLEOTIDE SEQUENCE [LARGE SCALE GENOMIC DNA]</scope>
    <source>
        <strain evidence="6 7">CD11-6</strain>
    </source>
</reference>
<dbReference type="Gene3D" id="1.10.357.10">
    <property type="entry name" value="Tetracycline Repressor, domain 2"/>
    <property type="match status" value="1"/>
</dbReference>
<evidence type="ECO:0000313" key="6">
    <source>
        <dbReference type="EMBL" id="OAT67122.1"/>
    </source>
</evidence>
<evidence type="ECO:0000259" key="5">
    <source>
        <dbReference type="PROSITE" id="PS50977"/>
    </source>
</evidence>
<comment type="caution">
    <text evidence="6">The sequence shown here is derived from an EMBL/GenBank/DDBJ whole genome shotgun (WGS) entry which is preliminary data.</text>
</comment>
<dbReference type="InterPro" id="IPR050109">
    <property type="entry name" value="HTH-type_TetR-like_transc_reg"/>
</dbReference>
<name>A0A179V7P6_9MYCO</name>
<feature type="domain" description="HTH tetR-type" evidence="5">
    <location>
        <begin position="5"/>
        <end position="63"/>
    </location>
</feature>
<gene>
    <name evidence="6" type="ORF">AWB85_13210</name>
</gene>
<dbReference type="PROSITE" id="PS50977">
    <property type="entry name" value="HTH_TETR_2"/>
    <property type="match status" value="1"/>
</dbReference>
<dbReference type="EMBL" id="LQYE01000030">
    <property type="protein sequence ID" value="OAT67122.1"/>
    <property type="molecule type" value="Genomic_DNA"/>
</dbReference>
<dbReference type="InterPro" id="IPR036271">
    <property type="entry name" value="Tet_transcr_reg_TetR-rel_C_sf"/>
</dbReference>
<keyword evidence="1" id="KW-0805">Transcription regulation</keyword>
<dbReference type="InterPro" id="IPR001647">
    <property type="entry name" value="HTH_TetR"/>
</dbReference>
<dbReference type="RefSeq" id="WP_064632282.1">
    <property type="nucleotide sequence ID" value="NZ_LQYE01000030.1"/>
</dbReference>
<organism evidence="6 7">
    <name type="scientific">Mycobacteroides immunogenum</name>
    <dbReference type="NCBI Taxonomy" id="83262"/>
    <lineage>
        <taxon>Bacteria</taxon>
        <taxon>Bacillati</taxon>
        <taxon>Actinomycetota</taxon>
        <taxon>Actinomycetes</taxon>
        <taxon>Mycobacteriales</taxon>
        <taxon>Mycobacteriaceae</taxon>
        <taxon>Mycobacteroides</taxon>
    </lineage>
</organism>
<dbReference type="PANTHER" id="PTHR30055:SF234">
    <property type="entry name" value="HTH-TYPE TRANSCRIPTIONAL REGULATOR BETI"/>
    <property type="match status" value="1"/>
</dbReference>
<dbReference type="InterPro" id="IPR009057">
    <property type="entry name" value="Homeodomain-like_sf"/>
</dbReference>
<dbReference type="AlphaFoldDB" id="A0A179V7P6"/>
<evidence type="ECO:0000256" key="1">
    <source>
        <dbReference type="ARBA" id="ARBA00023015"/>
    </source>
</evidence>
<dbReference type="SUPFAM" id="SSF46689">
    <property type="entry name" value="Homeodomain-like"/>
    <property type="match status" value="1"/>
</dbReference>
<dbReference type="GO" id="GO:0003700">
    <property type="term" value="F:DNA-binding transcription factor activity"/>
    <property type="evidence" value="ECO:0007669"/>
    <property type="project" value="TreeGrafter"/>
</dbReference>
<dbReference type="Pfam" id="PF00440">
    <property type="entry name" value="TetR_N"/>
    <property type="match status" value="1"/>
</dbReference>
<feature type="DNA-binding region" description="H-T-H motif" evidence="4">
    <location>
        <begin position="26"/>
        <end position="45"/>
    </location>
</feature>
<evidence type="ECO:0000313" key="7">
    <source>
        <dbReference type="Proteomes" id="UP000186919"/>
    </source>
</evidence>
<evidence type="ECO:0000256" key="2">
    <source>
        <dbReference type="ARBA" id="ARBA00023125"/>
    </source>
</evidence>
<keyword evidence="3" id="KW-0804">Transcription</keyword>
<evidence type="ECO:0000256" key="3">
    <source>
        <dbReference type="ARBA" id="ARBA00023163"/>
    </source>
</evidence>
<sequence length="191" mass="20555">MAASSTKDQKLLDTVAAFLGRQPNATMDEIAVAVGVGRATLHRYFAGRVALITALNQLAVTRASAALEGARLDEGPASEALRRLVSAYESVAPYLALLLHHYRDLSIEEAETRWLPIDRQIQEVFLRGQRAGEFRAELTAAWFSDALHALIVAADYSIASGRVAKSGIADTISTMLLDGIRRPDPQSPGAA</sequence>
<dbReference type="PANTHER" id="PTHR30055">
    <property type="entry name" value="HTH-TYPE TRANSCRIPTIONAL REGULATOR RUTR"/>
    <property type="match status" value="1"/>
</dbReference>